<accession>A0ABX6JWW3</accession>
<evidence type="ECO:0000313" key="3">
    <source>
        <dbReference type="EMBL" id="QIM18737.1"/>
    </source>
</evidence>
<dbReference type="Proteomes" id="UP000503441">
    <property type="component" value="Chromosome"/>
</dbReference>
<dbReference type="PANTHER" id="PTHR33747:SF1">
    <property type="entry name" value="ADENYLATE CYCLASE-ASSOCIATED CAP C-TERMINAL DOMAIN-CONTAINING PROTEIN"/>
    <property type="match status" value="1"/>
</dbReference>
<dbReference type="Pfam" id="PF17775">
    <property type="entry name" value="YchJ_M-like"/>
    <property type="match status" value="1"/>
</dbReference>
<evidence type="ECO:0000259" key="2">
    <source>
        <dbReference type="Pfam" id="PF17775"/>
    </source>
</evidence>
<sequence>MTERDLTPSTSGSCPCGRGEPYANCCGSLHSGNVAPTAERLMRSRYSAFVLGLDSYLLRSWHSSTRPRSLQLDHQVEWRRLVIEQTTAGGPFDSDGEVTFTAVARTPDGRLEQRERSRFVRDEQGRWSYIDGVEL</sequence>
<dbReference type="Gene3D" id="3.10.450.50">
    <property type="match status" value="1"/>
</dbReference>
<dbReference type="EMBL" id="CP049933">
    <property type="protein sequence ID" value="QIM18737.1"/>
    <property type="molecule type" value="Genomic_DNA"/>
</dbReference>
<reference evidence="3 4" key="1">
    <citation type="submission" date="2020-03" db="EMBL/GenBank/DDBJ databases">
        <title>Leucobacter sp. nov., isolated from beetles.</title>
        <authorList>
            <person name="Hyun D.-W."/>
            <person name="Bae J.-W."/>
        </authorList>
    </citation>
    <scope>NUCLEOTIDE SEQUENCE [LARGE SCALE GENOMIC DNA]</scope>
    <source>
        <strain evidence="3 4">HDW9A</strain>
    </source>
</reference>
<dbReference type="InterPro" id="IPR032710">
    <property type="entry name" value="NTF2-like_dom_sf"/>
</dbReference>
<dbReference type="InterPro" id="IPR023006">
    <property type="entry name" value="YchJ-like"/>
</dbReference>
<keyword evidence="4" id="KW-1185">Reference proteome</keyword>
<proteinExistence type="inferred from homology"/>
<gene>
    <name evidence="3" type="ORF">G7066_09170</name>
</gene>
<feature type="domain" description="YchJ-like middle NTF2-like" evidence="2">
    <location>
        <begin position="37"/>
        <end position="132"/>
    </location>
</feature>
<dbReference type="PANTHER" id="PTHR33747">
    <property type="entry name" value="UPF0225 PROTEIN SCO1677"/>
    <property type="match status" value="1"/>
</dbReference>
<dbReference type="SUPFAM" id="SSF54427">
    <property type="entry name" value="NTF2-like"/>
    <property type="match status" value="1"/>
</dbReference>
<evidence type="ECO:0000256" key="1">
    <source>
        <dbReference type="HAMAP-Rule" id="MF_00612"/>
    </source>
</evidence>
<organism evidence="3 4">
    <name type="scientific">Leucobacter coleopterorum</name>
    <dbReference type="NCBI Taxonomy" id="2714933"/>
    <lineage>
        <taxon>Bacteria</taxon>
        <taxon>Bacillati</taxon>
        <taxon>Actinomycetota</taxon>
        <taxon>Actinomycetes</taxon>
        <taxon>Micrococcales</taxon>
        <taxon>Microbacteriaceae</taxon>
        <taxon>Leucobacter</taxon>
    </lineage>
</organism>
<dbReference type="HAMAP" id="MF_00612">
    <property type="entry name" value="UPF0225"/>
    <property type="match status" value="1"/>
</dbReference>
<protein>
    <recommendedName>
        <fullName evidence="1">UPF0225 protein G7066_09170</fullName>
    </recommendedName>
</protein>
<evidence type="ECO:0000313" key="4">
    <source>
        <dbReference type="Proteomes" id="UP000503441"/>
    </source>
</evidence>
<dbReference type="InterPro" id="IPR048469">
    <property type="entry name" value="YchJ-like_M"/>
</dbReference>
<name>A0ABX6JWW3_9MICO</name>
<comment type="similarity">
    <text evidence="1">Belongs to the UPF0225 family.</text>
</comment>